<dbReference type="InterPro" id="IPR004089">
    <property type="entry name" value="MCPsignal_dom"/>
</dbReference>
<reference evidence="10 11" key="1">
    <citation type="submission" date="2019-12" db="EMBL/GenBank/DDBJ databases">
        <title>Shinella kummerowiae sp. nov., a symbiotic bacterium isolated from root nodules of the herbal legume Kummerowia stipulacea.</title>
        <authorList>
            <person name="Gao J."/>
        </authorList>
    </citation>
    <scope>NUCLEOTIDE SEQUENCE [LARGE SCALE GENOMIC DNA]</scope>
    <source>
        <strain evidence="10 11">CCBAU 25048</strain>
    </source>
</reference>
<dbReference type="OrthoDB" id="9765776at2"/>
<dbReference type="PROSITE" id="PS50111">
    <property type="entry name" value="CHEMOTAXIS_TRANSDUC_2"/>
    <property type="match status" value="1"/>
</dbReference>
<feature type="domain" description="PAC" evidence="8">
    <location>
        <begin position="206"/>
        <end position="260"/>
    </location>
</feature>
<evidence type="ECO:0000256" key="3">
    <source>
        <dbReference type="ARBA" id="ARBA00029447"/>
    </source>
</evidence>
<evidence type="ECO:0000313" key="11">
    <source>
        <dbReference type="Proteomes" id="UP000435802"/>
    </source>
</evidence>
<dbReference type="NCBIfam" id="TIGR00229">
    <property type="entry name" value="sensory_box"/>
    <property type="match status" value="2"/>
</dbReference>
<dbReference type="SMART" id="SM00283">
    <property type="entry name" value="MA"/>
    <property type="match status" value="1"/>
</dbReference>
<feature type="domain" description="PAS" evidence="7">
    <location>
        <begin position="28"/>
        <end position="58"/>
    </location>
</feature>
<dbReference type="GO" id="GO:0016020">
    <property type="term" value="C:membrane"/>
    <property type="evidence" value="ECO:0007669"/>
    <property type="project" value="UniProtKB-SubCell"/>
</dbReference>
<dbReference type="CDD" id="cd00130">
    <property type="entry name" value="PAS"/>
    <property type="match status" value="2"/>
</dbReference>
<evidence type="ECO:0000313" key="10">
    <source>
        <dbReference type="EMBL" id="MXN43854.1"/>
    </source>
</evidence>
<feature type="coiled-coil region" evidence="5">
    <location>
        <begin position="318"/>
        <end position="345"/>
    </location>
</feature>
<dbReference type="PROSITE" id="PS50112">
    <property type="entry name" value="PAS"/>
    <property type="match status" value="1"/>
</dbReference>
<evidence type="ECO:0000256" key="4">
    <source>
        <dbReference type="PROSITE-ProRule" id="PRU00284"/>
    </source>
</evidence>
<dbReference type="GO" id="GO:0006935">
    <property type="term" value="P:chemotaxis"/>
    <property type="evidence" value="ECO:0007669"/>
    <property type="project" value="UniProtKB-KW"/>
</dbReference>
<dbReference type="InterPro" id="IPR004090">
    <property type="entry name" value="Chemotax_Me-accpt_rcpt"/>
</dbReference>
<feature type="domain" description="HAMP" evidence="9">
    <location>
        <begin position="249"/>
        <end position="301"/>
    </location>
</feature>
<dbReference type="Gene3D" id="1.10.287.950">
    <property type="entry name" value="Methyl-accepting chemotaxis protein"/>
    <property type="match status" value="1"/>
</dbReference>
<keyword evidence="11" id="KW-1185">Reference proteome</keyword>
<dbReference type="PANTHER" id="PTHR43531">
    <property type="entry name" value="PROTEIN ICFG"/>
    <property type="match status" value="1"/>
</dbReference>
<proteinExistence type="inferred from homology"/>
<keyword evidence="4" id="KW-0807">Transducer</keyword>
<evidence type="ECO:0000259" key="9">
    <source>
        <dbReference type="PROSITE" id="PS50885"/>
    </source>
</evidence>
<keyword evidence="5" id="KW-0175">Coiled coil</keyword>
<dbReference type="Pfam" id="PF00015">
    <property type="entry name" value="MCPsignal"/>
    <property type="match status" value="1"/>
</dbReference>
<evidence type="ECO:0000256" key="5">
    <source>
        <dbReference type="SAM" id="Coils"/>
    </source>
</evidence>
<dbReference type="AlphaFoldDB" id="A0A6N8S478"/>
<dbReference type="SMART" id="SM00091">
    <property type="entry name" value="PAS"/>
    <property type="match status" value="2"/>
</dbReference>
<comment type="caution">
    <text evidence="10">The sequence shown here is derived from an EMBL/GenBank/DDBJ whole genome shotgun (WGS) entry which is preliminary data.</text>
</comment>
<dbReference type="PANTHER" id="PTHR43531:SF11">
    <property type="entry name" value="METHYL-ACCEPTING CHEMOTAXIS PROTEIN 3"/>
    <property type="match status" value="1"/>
</dbReference>
<dbReference type="Pfam" id="PF08447">
    <property type="entry name" value="PAS_3"/>
    <property type="match status" value="1"/>
</dbReference>
<dbReference type="Pfam" id="PF08448">
    <property type="entry name" value="PAS_4"/>
    <property type="match status" value="1"/>
</dbReference>
<comment type="similarity">
    <text evidence="3">Belongs to the methyl-accepting chemotaxis (MCP) protein family.</text>
</comment>
<comment type="subcellular location">
    <subcellularLocation>
        <location evidence="1">Membrane</location>
    </subcellularLocation>
</comment>
<organism evidence="10 11">
    <name type="scientific">Shinella kummerowiae</name>
    <dbReference type="NCBI Taxonomy" id="417745"/>
    <lineage>
        <taxon>Bacteria</taxon>
        <taxon>Pseudomonadati</taxon>
        <taxon>Pseudomonadota</taxon>
        <taxon>Alphaproteobacteria</taxon>
        <taxon>Hyphomicrobiales</taxon>
        <taxon>Rhizobiaceae</taxon>
        <taxon>Shinella</taxon>
    </lineage>
</organism>
<dbReference type="EMBL" id="WUMK01000001">
    <property type="protein sequence ID" value="MXN43854.1"/>
    <property type="molecule type" value="Genomic_DNA"/>
</dbReference>
<evidence type="ECO:0000259" key="7">
    <source>
        <dbReference type="PROSITE" id="PS50112"/>
    </source>
</evidence>
<dbReference type="InterPro" id="IPR001610">
    <property type="entry name" value="PAC"/>
</dbReference>
<evidence type="ECO:0000259" key="8">
    <source>
        <dbReference type="PROSITE" id="PS50113"/>
    </source>
</evidence>
<gene>
    <name evidence="10" type="ORF">GR138_01560</name>
</gene>
<dbReference type="SUPFAM" id="SSF55785">
    <property type="entry name" value="PYP-like sensor domain (PAS domain)"/>
    <property type="match status" value="2"/>
</dbReference>
<feature type="domain" description="Methyl-accepting transducer" evidence="6">
    <location>
        <begin position="306"/>
        <end position="535"/>
    </location>
</feature>
<dbReference type="Proteomes" id="UP000435802">
    <property type="component" value="Unassembled WGS sequence"/>
</dbReference>
<dbReference type="InterPro" id="IPR013655">
    <property type="entry name" value="PAS_fold_3"/>
</dbReference>
<dbReference type="Gene3D" id="3.30.450.20">
    <property type="entry name" value="PAS domain"/>
    <property type="match status" value="2"/>
</dbReference>
<dbReference type="PROSITE" id="PS50885">
    <property type="entry name" value="HAMP"/>
    <property type="match status" value="1"/>
</dbReference>
<dbReference type="CDD" id="cd11386">
    <property type="entry name" value="MCP_signal"/>
    <property type="match status" value="1"/>
</dbReference>
<dbReference type="PROSITE" id="PS50113">
    <property type="entry name" value="PAC"/>
    <property type="match status" value="1"/>
</dbReference>
<dbReference type="InterPro" id="IPR013656">
    <property type="entry name" value="PAS_4"/>
</dbReference>
<dbReference type="GO" id="GO:0004888">
    <property type="term" value="F:transmembrane signaling receptor activity"/>
    <property type="evidence" value="ECO:0007669"/>
    <property type="project" value="InterPro"/>
</dbReference>
<protein>
    <submittedName>
        <fullName evidence="10">PAS domain S-box protein</fullName>
    </submittedName>
</protein>
<evidence type="ECO:0000256" key="2">
    <source>
        <dbReference type="ARBA" id="ARBA00022500"/>
    </source>
</evidence>
<dbReference type="SUPFAM" id="SSF58104">
    <property type="entry name" value="Methyl-accepting chemotaxis protein (MCP) signaling domain"/>
    <property type="match status" value="1"/>
</dbReference>
<dbReference type="InterPro" id="IPR035965">
    <property type="entry name" value="PAS-like_dom_sf"/>
</dbReference>
<dbReference type="SMART" id="SM00086">
    <property type="entry name" value="PAC"/>
    <property type="match status" value="2"/>
</dbReference>
<dbReference type="GO" id="GO:0007165">
    <property type="term" value="P:signal transduction"/>
    <property type="evidence" value="ECO:0007669"/>
    <property type="project" value="UniProtKB-KW"/>
</dbReference>
<evidence type="ECO:0000256" key="1">
    <source>
        <dbReference type="ARBA" id="ARBA00004370"/>
    </source>
</evidence>
<accession>A0A6N8S478</accession>
<dbReference type="InterPro" id="IPR051310">
    <property type="entry name" value="MCP_chemotaxis"/>
</dbReference>
<dbReference type="FunFam" id="1.10.287.950:FF:000001">
    <property type="entry name" value="Methyl-accepting chemotaxis sensory transducer"/>
    <property type="match status" value="1"/>
</dbReference>
<name>A0A6N8S478_9HYPH</name>
<sequence>MLGISVTAFDFGMDARAVLAAMNRSQAIIEFDLTGKILHANENFLQAVGYQLGEIVGQHHRIFVEPAEAGSANYAAFWARLAEGHFDQRQYKRIAKGGREIWIEASYNPVFRGRKPYKIVKFATDITAVKQKVLEDEGKLTALGRAQATIEFTPKGDILTANENFLSALGYDLSEIVGRHHSLFCAPDYVASAEYKRFWQQLAEGHFVSDQFTRIAKGGGKVHIQASYNPIFDANGKVFKVVKFATDMTQRVRAIEEIGAGLGRLAECNIRMTIDNQFVPEFEPLRRDFNNSIGAFQETLSQVLDQTHMQNRSGQEMRKAAEDLSERTRRQAVALEETAAALTQATVAVRSSTDRTRETRKLVQDARASANTSANVVNDTVSAMQRIESASSEISQIIGVIDEIAFQTNLLALNAGVEAARAGEAGRGFAVVAQEVRELAQRSAKAAREIKTLITNSSAEVQDGVRLVGETGRALREIGSFVEEIDHNVDAIATSAAEQASGLEEISAAVSDVDRITQENAAMVEHTTTTSQSLAEGAITLSELVNRFQLNRRALRRDGSEIWTPEERAVRLGGMRKAS</sequence>
<dbReference type="InterPro" id="IPR000700">
    <property type="entry name" value="PAS-assoc_C"/>
</dbReference>
<dbReference type="InterPro" id="IPR003660">
    <property type="entry name" value="HAMP_dom"/>
</dbReference>
<dbReference type="InterPro" id="IPR000014">
    <property type="entry name" value="PAS"/>
</dbReference>
<evidence type="ECO:0000259" key="6">
    <source>
        <dbReference type="PROSITE" id="PS50111"/>
    </source>
</evidence>
<keyword evidence="2" id="KW-0145">Chemotaxis</keyword>
<dbReference type="PRINTS" id="PR00260">
    <property type="entry name" value="CHEMTRNSDUCR"/>
</dbReference>